<comment type="caution">
    <text evidence="13">The sequence shown here is derived from an EMBL/GenBank/DDBJ whole genome shotgun (WGS) entry which is preliminary data.</text>
</comment>
<dbReference type="InterPro" id="IPR001579">
    <property type="entry name" value="Glyco_hydro_18_chit_AS"/>
</dbReference>
<dbReference type="EC" id="3.2.1.14" evidence="2"/>
<evidence type="ECO:0000259" key="12">
    <source>
        <dbReference type="PROSITE" id="PS51910"/>
    </source>
</evidence>
<dbReference type="PANTHER" id="PTHR45708">
    <property type="entry name" value="ENDOCHITINASE"/>
    <property type="match status" value="1"/>
</dbReference>
<evidence type="ECO:0000256" key="1">
    <source>
        <dbReference type="ARBA" id="ARBA00000822"/>
    </source>
</evidence>
<reference evidence="13" key="1">
    <citation type="submission" date="2022-12" db="EMBL/GenBank/DDBJ databases">
        <title>Draft genome assemblies for two species of Escallonia (Escalloniales).</title>
        <authorList>
            <person name="Chanderbali A."/>
            <person name="Dervinis C."/>
            <person name="Anghel I."/>
            <person name="Soltis D."/>
            <person name="Soltis P."/>
            <person name="Zapata F."/>
        </authorList>
    </citation>
    <scope>NUCLEOTIDE SEQUENCE</scope>
    <source>
        <strain evidence="13">UCBG92.1500</strain>
        <tissue evidence="13">Leaf</tissue>
    </source>
</reference>
<keyword evidence="8" id="KW-0624">Polysaccharide degradation</keyword>
<evidence type="ECO:0000313" key="13">
    <source>
        <dbReference type="EMBL" id="KAK2995824.1"/>
    </source>
</evidence>
<feature type="domain" description="GH18" evidence="12">
    <location>
        <begin position="29"/>
        <end position="304"/>
    </location>
</feature>
<evidence type="ECO:0000256" key="3">
    <source>
        <dbReference type="ARBA" id="ARBA00022801"/>
    </source>
</evidence>
<evidence type="ECO:0000256" key="8">
    <source>
        <dbReference type="ARBA" id="ARBA00023326"/>
    </source>
</evidence>
<evidence type="ECO:0000256" key="9">
    <source>
        <dbReference type="ARBA" id="ARBA00059418"/>
    </source>
</evidence>
<keyword evidence="6" id="KW-0119">Carbohydrate metabolism</keyword>
<dbReference type="InterPro" id="IPR001223">
    <property type="entry name" value="Glyco_hydro18_cat"/>
</dbReference>
<feature type="signal peptide" evidence="11">
    <location>
        <begin position="1"/>
        <end position="28"/>
    </location>
</feature>
<dbReference type="Gene3D" id="3.20.20.80">
    <property type="entry name" value="Glycosidases"/>
    <property type="match status" value="2"/>
</dbReference>
<comment type="catalytic activity">
    <reaction evidence="1">
        <text>Random endo-hydrolysis of N-acetyl-beta-D-glucosaminide (1-&gt;4)-beta-linkages in chitin and chitodextrins.</text>
        <dbReference type="EC" id="3.2.1.14"/>
    </reaction>
</comment>
<dbReference type="FunFam" id="3.20.20.80:FF:000015">
    <property type="entry name" value="Acidic endochitinase SE2"/>
    <property type="match status" value="2"/>
</dbReference>
<proteinExistence type="predicted"/>
<dbReference type="GO" id="GO:0006032">
    <property type="term" value="P:chitin catabolic process"/>
    <property type="evidence" value="ECO:0007669"/>
    <property type="project" value="UniProtKB-KW"/>
</dbReference>
<dbReference type="Proteomes" id="UP001187471">
    <property type="component" value="Unassembled WGS sequence"/>
</dbReference>
<dbReference type="InterPro" id="IPR050542">
    <property type="entry name" value="Glycosyl_Hydrlase18_Chitinase"/>
</dbReference>
<evidence type="ECO:0000256" key="5">
    <source>
        <dbReference type="ARBA" id="ARBA00023157"/>
    </source>
</evidence>
<accession>A0AA88RTA1</accession>
<dbReference type="GO" id="GO:0008843">
    <property type="term" value="F:endochitinase activity"/>
    <property type="evidence" value="ECO:0007669"/>
    <property type="project" value="UniProtKB-EC"/>
</dbReference>
<dbReference type="PROSITE" id="PS51910">
    <property type="entry name" value="GH18_2"/>
    <property type="match status" value="2"/>
</dbReference>
<evidence type="ECO:0000313" key="14">
    <source>
        <dbReference type="Proteomes" id="UP001187471"/>
    </source>
</evidence>
<dbReference type="AlphaFoldDB" id="A0AA88RTA1"/>
<evidence type="ECO:0000256" key="6">
    <source>
        <dbReference type="ARBA" id="ARBA00023277"/>
    </source>
</evidence>
<protein>
    <recommendedName>
        <fullName evidence="2">chitinase</fullName>
        <ecNumber evidence="2">3.2.1.14</ecNumber>
    </recommendedName>
</protein>
<dbReference type="CDD" id="cd02877">
    <property type="entry name" value="GH18_hevamine_XipI_class_III"/>
    <property type="match status" value="2"/>
</dbReference>
<evidence type="ECO:0000256" key="11">
    <source>
        <dbReference type="SAM" id="SignalP"/>
    </source>
</evidence>
<dbReference type="PROSITE" id="PS01095">
    <property type="entry name" value="GH18_1"/>
    <property type="match status" value="2"/>
</dbReference>
<evidence type="ECO:0000256" key="10">
    <source>
        <dbReference type="RuleBase" id="RU000489"/>
    </source>
</evidence>
<evidence type="ECO:0000256" key="2">
    <source>
        <dbReference type="ARBA" id="ARBA00012729"/>
    </source>
</evidence>
<dbReference type="PANTHER" id="PTHR45708:SF49">
    <property type="entry name" value="ENDOCHITINASE"/>
    <property type="match status" value="1"/>
</dbReference>
<dbReference type="GO" id="GO:0005576">
    <property type="term" value="C:extracellular region"/>
    <property type="evidence" value="ECO:0007669"/>
    <property type="project" value="TreeGrafter"/>
</dbReference>
<gene>
    <name evidence="13" type="ORF">RJ640_006163</name>
</gene>
<name>A0AA88RTA1_9ASTE</name>
<dbReference type="SUPFAM" id="SSF51445">
    <property type="entry name" value="(Trans)glycosidases"/>
    <property type="match status" value="2"/>
</dbReference>
<keyword evidence="14" id="KW-1185">Reference proteome</keyword>
<dbReference type="EMBL" id="JAVXUO010000052">
    <property type="protein sequence ID" value="KAK2995824.1"/>
    <property type="molecule type" value="Genomic_DNA"/>
</dbReference>
<sequence>MAFGQSASARSMLLSSLAVLILVAGCNAGGISIYWGQNGNEGTLAETCDTGNYDFVNLAFLPTFGNGQTPMINLAGHCDPYSNGCTKVSPDIKSCQAKGIKVMLSIGGGAGSYYLTSAADARQVATYLWNNFLGGKSPSRPLGDAVLDGIDFDIEGGTNQHWDDLARYLSAYSNRGKKVYLTAAPQCPFPDAWVGGALKTGLFDYVWVQFYNNPPCQYSSGALSNLEDAWKQWTSDIPAAKIFLGLPAAADAAGSGFIPAGDLTSKVLPAIKGSAKYGGVMLWSKYYDDQTGYSSSIKSHEDQASPIKPRRLEHCLAQKPHSLLKFSNRLLKMASQSAVSLAILSSVLVLLVVGSDAGGISIYWGQNGNEGTLAETCATGNYDFVNIAFLPTFGNGRTPMVNLAGHCDPYSNGCTKISPDIKSCQAKGIKVMLSIGGGTGSYSLASAEDARQVATYLWNNFLGGKSSSRPLGDAVLDGIDFDIEGVSNLHWDDLARYLSAYSNRGKKVYLTAAPQCPFPDASVGGALKTGLFDYVWVQFYNNPPCQYSPTAISNLEDAWKQWTTDIQATKIFLGLPAAPEAAGSGFIPVTDLTSKVLPAIKGSAKYGGVMLWSKYYDDQTGYSSSIKSHV</sequence>
<keyword evidence="5" id="KW-1015">Disulfide bond</keyword>
<keyword evidence="3 10" id="KW-0378">Hydrolase</keyword>
<organism evidence="13 14">
    <name type="scientific">Escallonia rubra</name>
    <dbReference type="NCBI Taxonomy" id="112253"/>
    <lineage>
        <taxon>Eukaryota</taxon>
        <taxon>Viridiplantae</taxon>
        <taxon>Streptophyta</taxon>
        <taxon>Embryophyta</taxon>
        <taxon>Tracheophyta</taxon>
        <taxon>Spermatophyta</taxon>
        <taxon>Magnoliopsida</taxon>
        <taxon>eudicotyledons</taxon>
        <taxon>Gunneridae</taxon>
        <taxon>Pentapetalae</taxon>
        <taxon>asterids</taxon>
        <taxon>campanulids</taxon>
        <taxon>Escalloniales</taxon>
        <taxon>Escalloniaceae</taxon>
        <taxon>Escallonia</taxon>
    </lineage>
</organism>
<evidence type="ECO:0000256" key="7">
    <source>
        <dbReference type="ARBA" id="ARBA00023295"/>
    </source>
</evidence>
<comment type="function">
    <text evidence="9">This protein functions as a defense against chitin containing fungal pathogens.</text>
</comment>
<feature type="chain" id="PRO_5041668317" description="chitinase" evidence="11">
    <location>
        <begin position="29"/>
        <end position="630"/>
    </location>
</feature>
<dbReference type="GO" id="GO:0000272">
    <property type="term" value="P:polysaccharide catabolic process"/>
    <property type="evidence" value="ECO:0007669"/>
    <property type="project" value="UniProtKB-KW"/>
</dbReference>
<dbReference type="InterPro" id="IPR017853">
    <property type="entry name" value="GH"/>
</dbReference>
<keyword evidence="11" id="KW-0732">Signal</keyword>
<evidence type="ECO:0000256" key="4">
    <source>
        <dbReference type="ARBA" id="ARBA00023024"/>
    </source>
</evidence>
<feature type="domain" description="GH18" evidence="12">
    <location>
        <begin position="358"/>
        <end position="630"/>
    </location>
</feature>
<dbReference type="Pfam" id="PF00704">
    <property type="entry name" value="Glyco_hydro_18"/>
    <property type="match status" value="2"/>
</dbReference>
<keyword evidence="7 10" id="KW-0326">Glycosidase</keyword>
<keyword evidence="4" id="KW-0146">Chitin degradation</keyword>
<dbReference type="InterPro" id="IPR045321">
    <property type="entry name" value="Cts1-like"/>
</dbReference>